<dbReference type="Proteomes" id="UP000276133">
    <property type="component" value="Unassembled WGS sequence"/>
</dbReference>
<feature type="non-terminal residue" evidence="3">
    <location>
        <position position="116"/>
    </location>
</feature>
<feature type="domain" description="Major vault protein repeat" evidence="2">
    <location>
        <begin position="51"/>
        <end position="110"/>
    </location>
</feature>
<dbReference type="PANTHER" id="PTHR14165:SF3">
    <property type="entry name" value="MAJOR VAULT PROTEIN"/>
    <property type="match status" value="1"/>
</dbReference>
<dbReference type="GO" id="GO:0005634">
    <property type="term" value="C:nucleus"/>
    <property type="evidence" value="ECO:0007669"/>
    <property type="project" value="TreeGrafter"/>
</dbReference>
<dbReference type="FunFam" id="2.30.30.570:FF:000002">
    <property type="entry name" value="Major vault protein-alpha"/>
    <property type="match status" value="1"/>
</dbReference>
<dbReference type="Pfam" id="PF17794">
    <property type="entry name" value="Vault_2"/>
    <property type="match status" value="1"/>
</dbReference>
<protein>
    <submittedName>
        <fullName evidence="3">Major vault-like</fullName>
    </submittedName>
</protein>
<dbReference type="STRING" id="10195.A0A3M7PN06"/>
<feature type="repeat" description="MVP" evidence="1">
    <location>
        <begin position="57"/>
        <end position="116"/>
    </location>
</feature>
<organism evidence="3 4">
    <name type="scientific">Brachionus plicatilis</name>
    <name type="common">Marine rotifer</name>
    <name type="synonym">Brachionus muelleri</name>
    <dbReference type="NCBI Taxonomy" id="10195"/>
    <lineage>
        <taxon>Eukaryota</taxon>
        <taxon>Metazoa</taxon>
        <taxon>Spiralia</taxon>
        <taxon>Gnathifera</taxon>
        <taxon>Rotifera</taxon>
        <taxon>Eurotatoria</taxon>
        <taxon>Monogononta</taxon>
        <taxon>Pseudotrocha</taxon>
        <taxon>Ploima</taxon>
        <taxon>Brachionidae</taxon>
        <taxon>Brachionus</taxon>
    </lineage>
</organism>
<dbReference type="GO" id="GO:1990904">
    <property type="term" value="C:ribonucleoprotein complex"/>
    <property type="evidence" value="ECO:0007669"/>
    <property type="project" value="UniProtKB-UniRule"/>
</dbReference>
<evidence type="ECO:0000259" key="2">
    <source>
        <dbReference type="Pfam" id="PF17794"/>
    </source>
</evidence>
<reference evidence="3 4" key="1">
    <citation type="journal article" date="2018" name="Sci. Rep.">
        <title>Genomic signatures of local adaptation to the degree of environmental predictability in rotifers.</title>
        <authorList>
            <person name="Franch-Gras L."/>
            <person name="Hahn C."/>
            <person name="Garcia-Roger E.M."/>
            <person name="Carmona M.J."/>
            <person name="Serra M."/>
            <person name="Gomez A."/>
        </authorList>
    </citation>
    <scope>NUCLEOTIDE SEQUENCE [LARGE SCALE GENOMIC DNA]</scope>
    <source>
        <strain evidence="3">HYR1</strain>
    </source>
</reference>
<evidence type="ECO:0000313" key="4">
    <source>
        <dbReference type="Proteomes" id="UP000276133"/>
    </source>
</evidence>
<dbReference type="OrthoDB" id="6125719at2759"/>
<evidence type="ECO:0000313" key="3">
    <source>
        <dbReference type="EMBL" id="RNA00145.1"/>
    </source>
</evidence>
<comment type="subcellular location">
    <subcellularLocation>
        <location evidence="1">Cytoplasm</location>
    </subcellularLocation>
</comment>
<dbReference type="PROSITE" id="PS51224">
    <property type="entry name" value="MVP"/>
    <property type="match status" value="1"/>
</dbReference>
<dbReference type="GO" id="GO:0005737">
    <property type="term" value="C:cytoplasm"/>
    <property type="evidence" value="ECO:0007669"/>
    <property type="project" value="UniProtKB-SubCell"/>
</dbReference>
<dbReference type="PANTHER" id="PTHR14165">
    <property type="entry name" value="MAJOR VAULT PROTEIN"/>
    <property type="match status" value="1"/>
</dbReference>
<comment type="caution">
    <text evidence="3">The sequence shown here is derived from an EMBL/GenBank/DDBJ whole genome shotgun (WGS) entry which is preliminary data.</text>
</comment>
<dbReference type="Gene3D" id="2.30.30.560">
    <property type="match status" value="1"/>
</dbReference>
<keyword evidence="1" id="KW-0687">Ribonucleoprotein</keyword>
<dbReference type="Gene3D" id="2.30.30.570">
    <property type="match status" value="1"/>
</dbReference>
<gene>
    <name evidence="3" type="ORF">BpHYR1_011610</name>
</gene>
<dbReference type="InterPro" id="IPR039059">
    <property type="entry name" value="MVP"/>
</dbReference>
<dbReference type="AlphaFoldDB" id="A0A3M7PN06"/>
<evidence type="ECO:0000256" key="1">
    <source>
        <dbReference type="PROSITE-ProRule" id="PRU00571"/>
    </source>
</evidence>
<keyword evidence="1" id="KW-0963">Cytoplasm</keyword>
<accession>A0A3M7PN06</accession>
<dbReference type="EMBL" id="REGN01009891">
    <property type="protein sequence ID" value="RNA00145.1"/>
    <property type="molecule type" value="Genomic_DNA"/>
</dbReference>
<dbReference type="FunFam" id="2.30.30.560:FF:000002">
    <property type="entry name" value="Major vault protein-alpha"/>
    <property type="match status" value="1"/>
</dbReference>
<dbReference type="InterPro" id="IPR041134">
    <property type="entry name" value="Vault_2"/>
</dbReference>
<dbReference type="InterPro" id="IPR002499">
    <property type="entry name" value="Vault_N"/>
</dbReference>
<proteinExistence type="predicted"/>
<name>A0A3M7PN06_BRAPC</name>
<dbReference type="InterPro" id="IPR043179">
    <property type="entry name" value="Vault_2_sf"/>
</dbReference>
<keyword evidence="4" id="KW-1185">Reference proteome</keyword>
<sequence length="116" mass="13457">MSNQNNSVFRIPPYHFIHVLDLNKNVTRLIIGPKTFVKQDNEKVVLGPEKMVIIPPNHYCVVENPVLRDEQNNVMFDKNESVLLAFSDIEIRFAREPFPLYPGETLKQNITPLRVL</sequence>